<gene>
    <name evidence="3" type="ORF">SPPG_07880</name>
</gene>
<dbReference type="VEuPathDB" id="FungiDB:SPPG_07880"/>
<dbReference type="GeneID" id="27691066"/>
<dbReference type="FunCoup" id="A0A0L0H7K2">
    <property type="interactions" value="251"/>
</dbReference>
<dbReference type="PANTHER" id="PTHR11679">
    <property type="entry name" value="VESICLE PROTEIN SORTING-ASSOCIATED"/>
    <property type="match status" value="1"/>
</dbReference>
<dbReference type="InterPro" id="IPR043154">
    <property type="entry name" value="Sec-1-like_dom1"/>
</dbReference>
<dbReference type="PIRSF" id="PIRSF005715">
    <property type="entry name" value="VPS45_Sec1"/>
    <property type="match status" value="1"/>
</dbReference>
<organism evidence="3 4">
    <name type="scientific">Spizellomyces punctatus (strain DAOM BR117)</name>
    <dbReference type="NCBI Taxonomy" id="645134"/>
    <lineage>
        <taxon>Eukaryota</taxon>
        <taxon>Fungi</taxon>
        <taxon>Fungi incertae sedis</taxon>
        <taxon>Chytridiomycota</taxon>
        <taxon>Chytridiomycota incertae sedis</taxon>
        <taxon>Chytridiomycetes</taxon>
        <taxon>Spizellomycetales</taxon>
        <taxon>Spizellomycetaceae</taxon>
        <taxon>Spizellomyces</taxon>
    </lineage>
</organism>
<name>A0A0L0H7K2_SPIPD</name>
<evidence type="ECO:0000313" key="4">
    <source>
        <dbReference type="Proteomes" id="UP000053201"/>
    </source>
</evidence>
<dbReference type="InterPro" id="IPR027482">
    <property type="entry name" value="Sec1-like_dom2"/>
</dbReference>
<dbReference type="eggNOG" id="KOG1300">
    <property type="taxonomic scope" value="Eukaryota"/>
</dbReference>
<dbReference type="OrthoDB" id="2228at2759"/>
<dbReference type="GO" id="GO:0016192">
    <property type="term" value="P:vesicle-mediated transport"/>
    <property type="evidence" value="ECO:0007669"/>
    <property type="project" value="InterPro"/>
</dbReference>
<dbReference type="InterPro" id="IPR036045">
    <property type="entry name" value="Sec1-like_sf"/>
</dbReference>
<dbReference type="Gene3D" id="3.40.50.2060">
    <property type="match status" value="1"/>
</dbReference>
<dbReference type="EMBL" id="KQ257467">
    <property type="protein sequence ID" value="KNC96668.1"/>
    <property type="molecule type" value="Genomic_DNA"/>
</dbReference>
<protein>
    <recommendedName>
        <fullName evidence="5">Sec1 family protein</fullName>
    </recommendedName>
</protein>
<feature type="region of interest" description="Disordered" evidence="2">
    <location>
        <begin position="636"/>
        <end position="773"/>
    </location>
</feature>
<keyword evidence="4" id="KW-1185">Reference proteome</keyword>
<reference evidence="3 4" key="1">
    <citation type="submission" date="2009-08" db="EMBL/GenBank/DDBJ databases">
        <title>The Genome Sequence of Spizellomyces punctatus strain DAOM BR117.</title>
        <authorList>
            <consortium name="The Broad Institute Genome Sequencing Platform"/>
            <person name="Russ C."/>
            <person name="Cuomo C."/>
            <person name="Shea T."/>
            <person name="Young S.K."/>
            <person name="Zeng Q."/>
            <person name="Koehrsen M."/>
            <person name="Haas B."/>
            <person name="Borodovsky M."/>
            <person name="Guigo R."/>
            <person name="Alvarado L."/>
            <person name="Berlin A."/>
            <person name="Bochicchio J."/>
            <person name="Borenstein D."/>
            <person name="Chapman S."/>
            <person name="Chen Z."/>
            <person name="Engels R."/>
            <person name="Freedman E."/>
            <person name="Gellesch M."/>
            <person name="Goldberg J."/>
            <person name="Griggs A."/>
            <person name="Gujja S."/>
            <person name="Heiman D."/>
            <person name="Hepburn T."/>
            <person name="Howarth C."/>
            <person name="Jen D."/>
            <person name="Larson L."/>
            <person name="Lewis B."/>
            <person name="Mehta T."/>
            <person name="Park D."/>
            <person name="Pearson M."/>
            <person name="Roberts A."/>
            <person name="Saif S."/>
            <person name="Shenoy N."/>
            <person name="Sisk P."/>
            <person name="Stolte C."/>
            <person name="Sykes S."/>
            <person name="Thomson T."/>
            <person name="Walk T."/>
            <person name="White J."/>
            <person name="Yandava C."/>
            <person name="Burger G."/>
            <person name="Gray M.W."/>
            <person name="Holland P.W.H."/>
            <person name="King N."/>
            <person name="Lang F.B.F."/>
            <person name="Roger A.J."/>
            <person name="Ruiz-Trillo I."/>
            <person name="Lander E."/>
            <person name="Nusbaum C."/>
        </authorList>
    </citation>
    <scope>NUCLEOTIDE SEQUENCE [LARGE SCALE GENOMIC DNA]</scope>
    <source>
        <strain evidence="3 4">DAOM BR117</strain>
    </source>
</reference>
<dbReference type="InterPro" id="IPR001619">
    <property type="entry name" value="Sec1-like"/>
</dbReference>
<dbReference type="InterPro" id="IPR043127">
    <property type="entry name" value="Sec-1-like_dom3a"/>
</dbReference>
<dbReference type="Pfam" id="PF00995">
    <property type="entry name" value="Sec1"/>
    <property type="match status" value="1"/>
</dbReference>
<sequence>MTVKDVIKNKILQDMVQAVNPPGKWKVMVVDDEALRILNTVCKLSDLTDEHVISVEGLAKRRQPYPDREAIYFISPDPASVQRIIDDYTQPKPPYAAIHIFCSAPLSDTLFEKIKRSPASKFIQSLKELNVDFSAPESHVFTVDFPNSLKTAFNPQTPSLQNYELEKIAKRLASVLASLGEYPYIRYHDPSGGKKASAAGKLAELVQAELDSLSRINPNFPPQTQYQRAILVIMDRAVDLLTPIIHSFSYQAMVMDLLGLEDMKYSPADGDPVKLDESDLVWNQARHWHIAEVMEYLADAVNKFTTENKAAAFAMKRNNSGGSSLDQIQQMKDTMAHLPQFQEMKAKYSLHTSLCHEAMKAYNGRRLERISQIEQDLATGETSDGRSPRLSLMEVISLLDDPRIEHEEKLRLVMFYVIAQNGMSDSDRQKLMEHAKLTLEESQAVHNLSMLGVRLSASLMGRKGDNKGQYAYGMRDKGKEHKFENSRFTPIIKYILEDQVKNVVEGITFPWVREPPSSELGGRPMTWAASGSAASGAPSAAGSVRTKASWATRRAVVSANANGTATGSGGLAGLQPRPTENLRANGPRVIVFVLGGLTPSELKACYDVMKDQQREIIAGSTHLINPMHFVEDVKDLHRHGPSRPPRPAGSSRASLPERASSSPSIGDRSPRSTARDMNGGSAYPARSSKHSTARTDSAPAIIGPRTGSSGAVASRIGNIENRLAGMNLSERPPIGGASGKPANGRSALREDSASRSVNIDKEREKKKGWFTRK</sequence>
<dbReference type="Gene3D" id="1.25.40.60">
    <property type="match status" value="1"/>
</dbReference>
<dbReference type="STRING" id="645134.A0A0L0H7K2"/>
<dbReference type="OMA" id="LSTCVRM"/>
<dbReference type="SUPFAM" id="SSF56815">
    <property type="entry name" value="Sec1/munc18-like (SM) proteins"/>
    <property type="match status" value="1"/>
</dbReference>
<dbReference type="AlphaFoldDB" id="A0A0L0H7K2"/>
<comment type="similarity">
    <text evidence="1">Belongs to the STXBP/unc-18/SEC1 family.</text>
</comment>
<dbReference type="RefSeq" id="XP_016604708.1">
    <property type="nucleotide sequence ID" value="XM_016756030.1"/>
</dbReference>
<dbReference type="InParanoid" id="A0A0L0H7K2"/>
<accession>A0A0L0H7K2</accession>
<evidence type="ECO:0000313" key="3">
    <source>
        <dbReference type="EMBL" id="KNC96668.1"/>
    </source>
</evidence>
<feature type="region of interest" description="Disordered" evidence="2">
    <location>
        <begin position="561"/>
        <end position="582"/>
    </location>
</feature>
<dbReference type="Gene3D" id="3.90.830.10">
    <property type="entry name" value="Syntaxin Binding Protein 1, Chain A, domain 2"/>
    <property type="match status" value="1"/>
</dbReference>
<evidence type="ECO:0000256" key="2">
    <source>
        <dbReference type="SAM" id="MobiDB-lite"/>
    </source>
</evidence>
<proteinExistence type="inferred from homology"/>
<evidence type="ECO:0000256" key="1">
    <source>
        <dbReference type="ARBA" id="ARBA00009884"/>
    </source>
</evidence>
<evidence type="ECO:0008006" key="5">
    <source>
        <dbReference type="Google" id="ProtNLM"/>
    </source>
</evidence>
<dbReference type="Proteomes" id="UP000053201">
    <property type="component" value="Unassembled WGS sequence"/>
</dbReference>
<dbReference type="Gene3D" id="3.40.50.1910">
    <property type="match status" value="1"/>
</dbReference>
<feature type="compositionally biased region" description="Basic and acidic residues" evidence="2">
    <location>
        <begin position="747"/>
        <end position="767"/>
    </location>
</feature>